<dbReference type="InterPro" id="IPR010496">
    <property type="entry name" value="AL/BT2_dom"/>
</dbReference>
<dbReference type="InterPro" id="IPR038282">
    <property type="entry name" value="DUF2267_sf"/>
</dbReference>
<accession>A0ABN2DM95</accession>
<proteinExistence type="predicted"/>
<evidence type="ECO:0000313" key="3">
    <source>
        <dbReference type="Proteomes" id="UP001500393"/>
    </source>
</evidence>
<keyword evidence="3" id="KW-1185">Reference proteome</keyword>
<dbReference type="EMBL" id="BAAAOS010000020">
    <property type="protein sequence ID" value="GAA1580215.1"/>
    <property type="molecule type" value="Genomic_DNA"/>
</dbReference>
<reference evidence="2 3" key="1">
    <citation type="journal article" date="2019" name="Int. J. Syst. Evol. Microbiol.">
        <title>The Global Catalogue of Microorganisms (GCM) 10K type strain sequencing project: providing services to taxonomists for standard genome sequencing and annotation.</title>
        <authorList>
            <consortium name="The Broad Institute Genomics Platform"/>
            <consortium name="The Broad Institute Genome Sequencing Center for Infectious Disease"/>
            <person name="Wu L."/>
            <person name="Ma J."/>
        </authorList>
    </citation>
    <scope>NUCLEOTIDE SEQUENCE [LARGE SCALE GENOMIC DNA]</scope>
    <source>
        <strain evidence="2 3">JCM 14969</strain>
    </source>
</reference>
<sequence>MPGRVVREQVGFEQQGDGHADGVVEYQTLVDEIRELAGSPDSASADLTAAATVGALGHVLADDNRRRVEAVLPARLRDSMAADGAAASTTEETGFIADIAGRCGCTTEQARLRAQAMLSVLAHHEPEVFASLQPPDWFGRLSPIPLPGSGLTPLTDDEVQCVLDDLPDWTGGAEGLIREVVLPSENVDNLLPAVEAVLRERGQVERTAQGLTITVRPESADAITSYDVDTAHQVDDVLVAASAAIWRPKRSAAGEPIVLFGGRGMAGWRMCGAGAFDLVNSAVQGRGGMGMLWYAEHQFADFLLMLDWRVTHASDIGGVLIRFPEPDDDPWIALASGYEIQMRDTGEGVKRTGAICGIQAPYAEPSVRPPREWHHLEIQARGPAVRVGVNGREVTSFNASRVERGYVGVQNHDNDSRVQYRNIWIFELNE</sequence>
<organism evidence="2 3">
    <name type="scientific">Kribbella sancticallisti</name>
    <dbReference type="NCBI Taxonomy" id="460087"/>
    <lineage>
        <taxon>Bacteria</taxon>
        <taxon>Bacillati</taxon>
        <taxon>Actinomycetota</taxon>
        <taxon>Actinomycetes</taxon>
        <taxon>Propionibacteriales</taxon>
        <taxon>Kribbellaceae</taxon>
        <taxon>Kribbella</taxon>
    </lineage>
</organism>
<evidence type="ECO:0000313" key="2">
    <source>
        <dbReference type="EMBL" id="GAA1580215.1"/>
    </source>
</evidence>
<dbReference type="Gene3D" id="1.10.490.110">
    <property type="entry name" value="Uncharacterized conserved protein DUF2267"/>
    <property type="match status" value="1"/>
</dbReference>
<dbReference type="InterPro" id="IPR018727">
    <property type="entry name" value="DUF2267"/>
</dbReference>
<dbReference type="Gene3D" id="2.60.120.560">
    <property type="entry name" value="Exo-inulinase, domain 1"/>
    <property type="match status" value="1"/>
</dbReference>
<evidence type="ECO:0000259" key="1">
    <source>
        <dbReference type="Pfam" id="PF06439"/>
    </source>
</evidence>
<comment type="caution">
    <text evidence="2">The sequence shown here is derived from an EMBL/GenBank/DDBJ whole genome shotgun (WGS) entry which is preliminary data.</text>
</comment>
<dbReference type="Pfam" id="PF10025">
    <property type="entry name" value="DUF2267"/>
    <property type="match status" value="1"/>
</dbReference>
<feature type="domain" description="3-keto-alpha-glucoside-1,2-lyase/3-keto-2-hydroxy-glucal hydratase" evidence="1">
    <location>
        <begin position="256"/>
        <end position="425"/>
    </location>
</feature>
<name>A0ABN2DM95_9ACTN</name>
<protein>
    <recommendedName>
        <fullName evidence="1">3-keto-alpha-glucoside-1,2-lyase/3-keto-2-hydroxy-glucal hydratase domain-containing protein</fullName>
    </recommendedName>
</protein>
<gene>
    <name evidence="2" type="ORF">GCM10009789_37530</name>
</gene>
<dbReference type="Pfam" id="PF06439">
    <property type="entry name" value="3keto-disac_hyd"/>
    <property type="match status" value="1"/>
</dbReference>
<dbReference type="Proteomes" id="UP001500393">
    <property type="component" value="Unassembled WGS sequence"/>
</dbReference>